<organism evidence="1 2">
    <name type="scientific">Arthrobacter stackebrandtii</name>
    <dbReference type="NCBI Taxonomy" id="272161"/>
    <lineage>
        <taxon>Bacteria</taxon>
        <taxon>Bacillati</taxon>
        <taxon>Actinomycetota</taxon>
        <taxon>Actinomycetes</taxon>
        <taxon>Micrococcales</taxon>
        <taxon>Micrococcaceae</taxon>
        <taxon>Arthrobacter</taxon>
    </lineage>
</organism>
<proteinExistence type="predicted"/>
<evidence type="ECO:0000313" key="2">
    <source>
        <dbReference type="Proteomes" id="UP000711614"/>
    </source>
</evidence>
<comment type="caution">
    <text evidence="1">The sequence shown here is derived from an EMBL/GenBank/DDBJ whole genome shotgun (WGS) entry which is preliminary data.</text>
</comment>
<evidence type="ECO:0000313" key="1">
    <source>
        <dbReference type="EMBL" id="MBP2412154.1"/>
    </source>
</evidence>
<reference evidence="1 2" key="1">
    <citation type="submission" date="2021-03" db="EMBL/GenBank/DDBJ databases">
        <title>Sequencing the genomes of 1000 actinobacteria strains.</title>
        <authorList>
            <person name="Klenk H.-P."/>
        </authorList>
    </citation>
    <scope>NUCLEOTIDE SEQUENCE [LARGE SCALE GENOMIC DNA]</scope>
    <source>
        <strain evidence="1 2">DSM 16005</strain>
    </source>
</reference>
<name>A0ABS4YTV0_9MICC</name>
<sequence length="556" mass="58640">MPENYPRVSALLLAEVLDSLPARLRKKIDLAQSVDATDPGHLSDGSFVVRQGSATVTFTASIALTLEDVSCDCLLSPRCLHLAQALLRCEVSTAPDPTPDGLDGASVTDSVVTVPAADTGSGPLTPDQLGVVERSLAAFVKLLGAGTAARDPLQLATFLRLAHEAKAQRLYTLGVQCTAVCAVLSTQGTIARNSAVTNLADAYLAAHHLAHRHAQGEVPASFLGKPRRSYAGREALSLQGIFTEPIIAATGHAGVATYLRDSGGALWSVHSNMPVLGGDVATDQARQYYQRAPRLGGISTSHQELTRRTLLVSNAKASEDGRLGAAAQVAAVAGAVGDWDPQWFAADTTEEIDFVRLEVRGLSGTALALAGPDGRIVTVQPSAAARALGALDDLLELARHPGTLLHCVLRRTVDGLELLAFAVDADQIRLPDSWHGRVMLGLDRLAPAYFSSPSQQARQLPPVAAGPWPIMMQWLGRVAVHGRAALVNDRSSLATDAARLQDANCVYGARLLLELQAAAHQSSRAFDGTIVYLPEPLPKAWLALAVFAQAWLAAAS</sequence>
<dbReference type="Proteomes" id="UP000711614">
    <property type="component" value="Unassembled WGS sequence"/>
</dbReference>
<dbReference type="RefSeq" id="WP_209677779.1">
    <property type="nucleotide sequence ID" value="NZ_JAGIOI010000001.1"/>
</dbReference>
<evidence type="ECO:0008006" key="3">
    <source>
        <dbReference type="Google" id="ProtNLM"/>
    </source>
</evidence>
<dbReference type="EMBL" id="JAGIOI010000001">
    <property type="protein sequence ID" value="MBP2412154.1"/>
    <property type="molecule type" value="Genomic_DNA"/>
</dbReference>
<accession>A0ABS4YTV0</accession>
<protein>
    <recommendedName>
        <fullName evidence="3">SWIM-type domain-containing protein</fullName>
    </recommendedName>
</protein>
<gene>
    <name evidence="1" type="ORF">JOF48_000953</name>
</gene>
<keyword evidence="2" id="KW-1185">Reference proteome</keyword>